<keyword evidence="3" id="KW-1185">Reference proteome</keyword>
<evidence type="ECO:0000313" key="2">
    <source>
        <dbReference type="EMBL" id="TPG65591.1"/>
    </source>
</evidence>
<dbReference type="SUPFAM" id="SSF74653">
    <property type="entry name" value="TolA/TonB C-terminal domain"/>
    <property type="match status" value="1"/>
</dbReference>
<feature type="domain" description="TonB C-terminal" evidence="1">
    <location>
        <begin position="100"/>
        <end position="163"/>
    </location>
</feature>
<protein>
    <recommendedName>
        <fullName evidence="1">TonB C-terminal domain-containing protein</fullName>
    </recommendedName>
</protein>
<dbReference type="AlphaFoldDB" id="A0A502GUH4"/>
<dbReference type="Gene3D" id="3.30.1150.10">
    <property type="match status" value="1"/>
</dbReference>
<dbReference type="Proteomes" id="UP000317646">
    <property type="component" value="Unassembled WGS sequence"/>
</dbReference>
<name>A0A502GUH4_9BACT</name>
<organism evidence="2 3">
    <name type="scientific">Hymenobacter nivis</name>
    <dbReference type="NCBI Taxonomy" id="1850093"/>
    <lineage>
        <taxon>Bacteria</taxon>
        <taxon>Pseudomonadati</taxon>
        <taxon>Bacteroidota</taxon>
        <taxon>Cytophagia</taxon>
        <taxon>Cytophagales</taxon>
        <taxon>Hymenobacteraceae</taxon>
        <taxon>Hymenobacter</taxon>
    </lineage>
</organism>
<sequence length="168" mass="18084">MALVLVVAQGLNAREALAQVRRGPRSHKAKVMKQVKRVELVGDVEDLPGKNKTSTHEENALGVVLDPNLSTTRILFQGGGSATVVAFIQRNVEYRPSYPEGQVLASFIVDSVGHVQKPVILESLTPAADAEVIRVIESLTGFEPATQNGVPINTTVAVPINFRKPQTP</sequence>
<dbReference type="EMBL" id="RCYZ01000005">
    <property type="protein sequence ID" value="TPG65591.1"/>
    <property type="molecule type" value="Genomic_DNA"/>
</dbReference>
<gene>
    <name evidence="2" type="ORF">EAH73_14150</name>
</gene>
<dbReference type="GO" id="GO:0055085">
    <property type="term" value="P:transmembrane transport"/>
    <property type="evidence" value="ECO:0007669"/>
    <property type="project" value="InterPro"/>
</dbReference>
<dbReference type="Pfam" id="PF03544">
    <property type="entry name" value="TonB_C"/>
    <property type="match status" value="1"/>
</dbReference>
<comment type="caution">
    <text evidence="2">The sequence shown here is derived from an EMBL/GenBank/DDBJ whole genome shotgun (WGS) entry which is preliminary data.</text>
</comment>
<dbReference type="RefSeq" id="WP_140467625.1">
    <property type="nucleotide sequence ID" value="NZ_RCYZ01000005.1"/>
</dbReference>
<evidence type="ECO:0000313" key="3">
    <source>
        <dbReference type="Proteomes" id="UP000317646"/>
    </source>
</evidence>
<accession>A0A502GUH4</accession>
<evidence type="ECO:0000259" key="1">
    <source>
        <dbReference type="Pfam" id="PF03544"/>
    </source>
</evidence>
<proteinExistence type="predicted"/>
<reference evidence="2 3" key="1">
    <citation type="journal article" date="2019" name="Environ. Microbiol.">
        <title>Species interactions and distinct microbial communities in high Arctic permafrost affected cryosols are associated with the CH4 and CO2 gas fluxes.</title>
        <authorList>
            <person name="Altshuler I."/>
            <person name="Hamel J."/>
            <person name="Turney S."/>
            <person name="Magnuson E."/>
            <person name="Levesque R."/>
            <person name="Greer C."/>
            <person name="Whyte L.G."/>
        </authorList>
    </citation>
    <scope>NUCLEOTIDE SEQUENCE [LARGE SCALE GENOMIC DNA]</scope>
    <source>
        <strain evidence="2 3">S9.2P</strain>
    </source>
</reference>
<dbReference type="OrthoDB" id="1039448at2"/>
<dbReference type="InterPro" id="IPR037682">
    <property type="entry name" value="TonB_C"/>
</dbReference>